<dbReference type="RefSeq" id="WP_355392562.1">
    <property type="nucleotide sequence ID" value="NZ_JBEGHN010000023.1"/>
</dbReference>
<dbReference type="EMBL" id="JBEXPZ010000005">
    <property type="protein sequence ID" value="MET9843914.1"/>
    <property type="molecule type" value="Genomic_DNA"/>
</dbReference>
<sequence length="156" mass="16416">MPQLTDALVADLRAAFAAEATAALRYTYYARTAGIEGHAQVAELFTALADSAACAAHGHLDILRDAEPASGEREVGETPVNLASSVTDALEQSGQSYPRLVAAALDEGHADVASWLTALMALKKRHIVRLDAALNELARTSDDLVGTTTRTGARDD</sequence>
<accession>A0ABV2UQT0</accession>
<dbReference type="InterPro" id="IPR012347">
    <property type="entry name" value="Ferritin-like"/>
</dbReference>
<proteinExistence type="predicted"/>
<dbReference type="PROSITE" id="PS50905">
    <property type="entry name" value="FERRITIN_LIKE"/>
    <property type="match status" value="1"/>
</dbReference>
<dbReference type="InterPro" id="IPR009040">
    <property type="entry name" value="Ferritin-like_diiron"/>
</dbReference>
<protein>
    <submittedName>
        <fullName evidence="2">Ferritin family protein</fullName>
    </submittedName>
</protein>
<dbReference type="SUPFAM" id="SSF47240">
    <property type="entry name" value="Ferritin-like"/>
    <property type="match status" value="1"/>
</dbReference>
<gene>
    <name evidence="2" type="ORF">ABZZ21_04895</name>
</gene>
<dbReference type="Gene3D" id="1.20.1260.10">
    <property type="match status" value="1"/>
</dbReference>
<evidence type="ECO:0000313" key="3">
    <source>
        <dbReference type="Proteomes" id="UP001550210"/>
    </source>
</evidence>
<organism evidence="2 3">
    <name type="scientific">Streptomyces ossamyceticus</name>
    <dbReference type="NCBI Taxonomy" id="249581"/>
    <lineage>
        <taxon>Bacteria</taxon>
        <taxon>Bacillati</taxon>
        <taxon>Actinomycetota</taxon>
        <taxon>Actinomycetes</taxon>
        <taxon>Kitasatosporales</taxon>
        <taxon>Streptomycetaceae</taxon>
        <taxon>Streptomyces</taxon>
    </lineage>
</organism>
<dbReference type="InterPro" id="IPR009078">
    <property type="entry name" value="Ferritin-like_SF"/>
</dbReference>
<dbReference type="PANTHER" id="PTHR33746:SF4">
    <property type="entry name" value="RUBRERYTHRIN"/>
    <property type="match status" value="1"/>
</dbReference>
<dbReference type="Pfam" id="PF02915">
    <property type="entry name" value="Rubrerythrin"/>
    <property type="match status" value="1"/>
</dbReference>
<feature type="domain" description="Ferritin-like diiron" evidence="1">
    <location>
        <begin position="2"/>
        <end position="141"/>
    </location>
</feature>
<dbReference type="PANTHER" id="PTHR33746">
    <property type="entry name" value="RUBRERYTHRIN"/>
    <property type="match status" value="1"/>
</dbReference>
<comment type="caution">
    <text evidence="2">The sequence shown here is derived from an EMBL/GenBank/DDBJ whole genome shotgun (WGS) entry which is preliminary data.</text>
</comment>
<dbReference type="Proteomes" id="UP001550210">
    <property type="component" value="Unassembled WGS sequence"/>
</dbReference>
<dbReference type="InterPro" id="IPR003251">
    <property type="entry name" value="Rr_diiron-bd_dom"/>
</dbReference>
<evidence type="ECO:0000259" key="1">
    <source>
        <dbReference type="PROSITE" id="PS50905"/>
    </source>
</evidence>
<keyword evidence="3" id="KW-1185">Reference proteome</keyword>
<reference evidence="2 3" key="1">
    <citation type="submission" date="2024-06" db="EMBL/GenBank/DDBJ databases">
        <title>The Natural Products Discovery Center: Release of the First 8490 Sequenced Strains for Exploring Actinobacteria Biosynthetic Diversity.</title>
        <authorList>
            <person name="Kalkreuter E."/>
            <person name="Kautsar S.A."/>
            <person name="Yang D."/>
            <person name="Bader C.D."/>
            <person name="Teijaro C.N."/>
            <person name="Fluegel L."/>
            <person name="Davis C.M."/>
            <person name="Simpson J.R."/>
            <person name="Lauterbach L."/>
            <person name="Steele A.D."/>
            <person name="Gui C."/>
            <person name="Meng S."/>
            <person name="Li G."/>
            <person name="Viehrig K."/>
            <person name="Ye F."/>
            <person name="Su P."/>
            <person name="Kiefer A.F."/>
            <person name="Nichols A."/>
            <person name="Cepeda A.J."/>
            <person name="Yan W."/>
            <person name="Fan B."/>
            <person name="Jiang Y."/>
            <person name="Adhikari A."/>
            <person name="Zheng C.-J."/>
            <person name="Schuster L."/>
            <person name="Cowan T.M."/>
            <person name="Smanski M.J."/>
            <person name="Chevrette M.G."/>
            <person name="De Carvalho L.P.S."/>
            <person name="Shen B."/>
        </authorList>
    </citation>
    <scope>NUCLEOTIDE SEQUENCE [LARGE SCALE GENOMIC DNA]</scope>
    <source>
        <strain evidence="2 3">NPDC006434</strain>
    </source>
</reference>
<name>A0ABV2UQT0_9ACTN</name>
<dbReference type="InterPro" id="IPR052753">
    <property type="entry name" value="Rbr2/Nigerythrin"/>
</dbReference>
<evidence type="ECO:0000313" key="2">
    <source>
        <dbReference type="EMBL" id="MET9843914.1"/>
    </source>
</evidence>